<dbReference type="InterPro" id="IPR008972">
    <property type="entry name" value="Cupredoxin"/>
</dbReference>
<dbReference type="GO" id="GO:0006826">
    <property type="term" value="P:iron ion transport"/>
    <property type="evidence" value="ECO:0007669"/>
    <property type="project" value="TreeGrafter"/>
</dbReference>
<evidence type="ECO:0000313" key="6">
    <source>
        <dbReference type="Proteomes" id="UP000230750"/>
    </source>
</evidence>
<keyword evidence="3" id="KW-0186">Copper</keyword>
<evidence type="ECO:0000256" key="1">
    <source>
        <dbReference type="ARBA" id="ARBA00022723"/>
    </source>
</evidence>
<dbReference type="PANTHER" id="PTHR11709">
    <property type="entry name" value="MULTI-COPPER OXIDASE"/>
    <property type="match status" value="1"/>
</dbReference>
<evidence type="ECO:0000256" key="3">
    <source>
        <dbReference type="ARBA" id="ARBA00023008"/>
    </source>
</evidence>
<sequence>MGRLNGSFTPAEIEVRDMKGEFPRLRSNFPPNKDTVCVSHGSYMIIQFIADNPGWWFLHCHLDFHALIGMAMVVRVGTDADLRGLIPPNFPRCNNFAPPGF</sequence>
<accession>A0A2G8JVH4</accession>
<organism evidence="5 6">
    <name type="scientific">Stichopus japonicus</name>
    <name type="common">Sea cucumber</name>
    <dbReference type="NCBI Taxonomy" id="307972"/>
    <lineage>
        <taxon>Eukaryota</taxon>
        <taxon>Metazoa</taxon>
        <taxon>Echinodermata</taxon>
        <taxon>Eleutherozoa</taxon>
        <taxon>Echinozoa</taxon>
        <taxon>Holothuroidea</taxon>
        <taxon>Aspidochirotacea</taxon>
        <taxon>Aspidochirotida</taxon>
        <taxon>Stichopodidae</taxon>
        <taxon>Apostichopus</taxon>
    </lineage>
</organism>
<keyword evidence="2" id="KW-0560">Oxidoreductase</keyword>
<evidence type="ECO:0000256" key="2">
    <source>
        <dbReference type="ARBA" id="ARBA00023002"/>
    </source>
</evidence>
<evidence type="ECO:0000259" key="4">
    <source>
        <dbReference type="Pfam" id="PF07731"/>
    </source>
</evidence>
<dbReference type="InterPro" id="IPR033138">
    <property type="entry name" value="Cu_oxidase_CS"/>
</dbReference>
<protein>
    <submittedName>
        <fullName evidence="5">Laccase-type phenoloxidase</fullName>
    </submittedName>
</protein>
<comment type="caution">
    <text evidence="5">The sequence shown here is derived from an EMBL/GenBank/DDBJ whole genome shotgun (WGS) entry which is preliminary data.</text>
</comment>
<dbReference type="Gene3D" id="2.60.40.420">
    <property type="entry name" value="Cupredoxins - blue copper proteins"/>
    <property type="match status" value="1"/>
</dbReference>
<dbReference type="Proteomes" id="UP000230750">
    <property type="component" value="Unassembled WGS sequence"/>
</dbReference>
<dbReference type="AlphaFoldDB" id="A0A2G8JVH4"/>
<evidence type="ECO:0000313" key="5">
    <source>
        <dbReference type="EMBL" id="PIK39733.1"/>
    </source>
</evidence>
<keyword evidence="6" id="KW-1185">Reference proteome</keyword>
<proteinExistence type="predicted"/>
<gene>
    <name evidence="5" type="ORF">BSL78_23420</name>
</gene>
<dbReference type="GO" id="GO:0005507">
    <property type="term" value="F:copper ion binding"/>
    <property type="evidence" value="ECO:0007669"/>
    <property type="project" value="InterPro"/>
</dbReference>
<keyword evidence="1" id="KW-0479">Metal-binding</keyword>
<dbReference type="GO" id="GO:0005886">
    <property type="term" value="C:plasma membrane"/>
    <property type="evidence" value="ECO:0007669"/>
    <property type="project" value="TreeGrafter"/>
</dbReference>
<name>A0A2G8JVH4_STIJA</name>
<dbReference type="Pfam" id="PF07731">
    <property type="entry name" value="Cu-oxidase_2"/>
    <property type="match status" value="1"/>
</dbReference>
<dbReference type="PANTHER" id="PTHR11709:SF394">
    <property type="entry name" value="FI03373P-RELATED"/>
    <property type="match status" value="1"/>
</dbReference>
<dbReference type="GO" id="GO:0016491">
    <property type="term" value="F:oxidoreductase activity"/>
    <property type="evidence" value="ECO:0007669"/>
    <property type="project" value="UniProtKB-KW"/>
</dbReference>
<dbReference type="PROSITE" id="PS00080">
    <property type="entry name" value="MULTICOPPER_OXIDASE2"/>
    <property type="match status" value="1"/>
</dbReference>
<dbReference type="EMBL" id="MRZV01001206">
    <property type="protein sequence ID" value="PIK39733.1"/>
    <property type="molecule type" value="Genomic_DNA"/>
</dbReference>
<dbReference type="InterPro" id="IPR011706">
    <property type="entry name" value="Cu-oxidase_C"/>
</dbReference>
<dbReference type="InterPro" id="IPR002355">
    <property type="entry name" value="Cu_oxidase_Cu_BS"/>
</dbReference>
<reference evidence="5 6" key="1">
    <citation type="journal article" date="2017" name="PLoS Biol.">
        <title>The sea cucumber genome provides insights into morphological evolution and visceral regeneration.</title>
        <authorList>
            <person name="Zhang X."/>
            <person name="Sun L."/>
            <person name="Yuan J."/>
            <person name="Sun Y."/>
            <person name="Gao Y."/>
            <person name="Zhang L."/>
            <person name="Li S."/>
            <person name="Dai H."/>
            <person name="Hamel J.F."/>
            <person name="Liu C."/>
            <person name="Yu Y."/>
            <person name="Liu S."/>
            <person name="Lin W."/>
            <person name="Guo K."/>
            <person name="Jin S."/>
            <person name="Xu P."/>
            <person name="Storey K.B."/>
            <person name="Huan P."/>
            <person name="Zhang T."/>
            <person name="Zhou Y."/>
            <person name="Zhang J."/>
            <person name="Lin C."/>
            <person name="Li X."/>
            <person name="Xing L."/>
            <person name="Huo D."/>
            <person name="Sun M."/>
            <person name="Wang L."/>
            <person name="Mercier A."/>
            <person name="Li F."/>
            <person name="Yang H."/>
            <person name="Xiang J."/>
        </authorList>
    </citation>
    <scope>NUCLEOTIDE SEQUENCE [LARGE SCALE GENOMIC DNA]</scope>
    <source>
        <strain evidence="5">Shaxun</strain>
        <tissue evidence="5">Muscle</tissue>
    </source>
</reference>
<feature type="domain" description="Plastocyanin-like" evidence="4">
    <location>
        <begin position="26"/>
        <end position="78"/>
    </location>
</feature>
<dbReference type="STRING" id="307972.A0A2G8JVH4"/>
<dbReference type="PROSITE" id="PS00079">
    <property type="entry name" value="MULTICOPPER_OXIDASE1"/>
    <property type="match status" value="1"/>
</dbReference>
<dbReference type="SUPFAM" id="SSF49503">
    <property type="entry name" value="Cupredoxins"/>
    <property type="match status" value="1"/>
</dbReference>
<dbReference type="InterPro" id="IPR045087">
    <property type="entry name" value="Cu-oxidase_fam"/>
</dbReference>
<dbReference type="OrthoDB" id="2121828at2759"/>